<dbReference type="InterPro" id="IPR004960">
    <property type="entry name" value="LipA_acyltrans"/>
</dbReference>
<dbReference type="RefSeq" id="WP_023054166.1">
    <property type="nucleotide sequence ID" value="NZ_AWXA01000046.1"/>
</dbReference>
<dbReference type="PANTHER" id="PTHR30606">
    <property type="entry name" value="LIPID A BIOSYNTHESIS LAUROYL ACYLTRANSFERASE"/>
    <property type="match status" value="1"/>
</dbReference>
<dbReference type="GO" id="GO:0009247">
    <property type="term" value="P:glycolipid biosynthetic process"/>
    <property type="evidence" value="ECO:0007669"/>
    <property type="project" value="UniProtKB-ARBA"/>
</dbReference>
<dbReference type="EMBL" id="AWXA01000046">
    <property type="protein sequence ID" value="ERT58155.1"/>
    <property type="molecule type" value="Genomic_DNA"/>
</dbReference>
<evidence type="ECO:0000256" key="1">
    <source>
        <dbReference type="ARBA" id="ARBA00004533"/>
    </source>
</evidence>
<accession>U7UFN4</accession>
<keyword evidence="9" id="KW-1185">Reference proteome</keyword>
<keyword evidence="2" id="KW-1003">Cell membrane</keyword>
<keyword evidence="5" id="KW-0472">Membrane</keyword>
<dbReference type="eggNOG" id="COG1560">
    <property type="taxonomic scope" value="Bacteria"/>
</dbReference>
<proteinExistence type="predicted"/>
<evidence type="ECO:0000256" key="4">
    <source>
        <dbReference type="ARBA" id="ARBA00022679"/>
    </source>
</evidence>
<dbReference type="OrthoDB" id="9801955at2"/>
<dbReference type="CDD" id="cd07984">
    <property type="entry name" value="LPLAT_LABLAT-like"/>
    <property type="match status" value="1"/>
</dbReference>
<feature type="signal peptide" evidence="7">
    <location>
        <begin position="1"/>
        <end position="22"/>
    </location>
</feature>
<protein>
    <submittedName>
        <fullName evidence="8">Lipid A biosynthesis (KDO)2-(Lauroyl)-lipid IVA acyltransferase</fullName>
    </submittedName>
</protein>
<evidence type="ECO:0000313" key="8">
    <source>
        <dbReference type="EMBL" id="ERT58155.1"/>
    </source>
</evidence>
<evidence type="ECO:0000313" key="9">
    <source>
        <dbReference type="Proteomes" id="UP000017090"/>
    </source>
</evidence>
<dbReference type="Proteomes" id="UP000017090">
    <property type="component" value="Unassembled WGS sequence"/>
</dbReference>
<dbReference type="STRING" id="1111454.HMPREF1250_0842"/>
<dbReference type="GO" id="GO:0005886">
    <property type="term" value="C:plasma membrane"/>
    <property type="evidence" value="ECO:0007669"/>
    <property type="project" value="UniProtKB-SubCell"/>
</dbReference>
<dbReference type="PATRIC" id="fig|1111454.3.peg.1726"/>
<evidence type="ECO:0000256" key="5">
    <source>
        <dbReference type="ARBA" id="ARBA00023136"/>
    </source>
</evidence>
<reference evidence="8 9" key="1">
    <citation type="submission" date="2013-09" db="EMBL/GenBank/DDBJ databases">
        <authorList>
            <person name="Durkin A.S."/>
            <person name="Haft D.R."/>
            <person name="McCorrison J."/>
            <person name="Torralba M."/>
            <person name="Gillis M."/>
            <person name="Haft D.H."/>
            <person name="Methe B."/>
            <person name="Sutton G."/>
            <person name="Nelson K.E."/>
        </authorList>
    </citation>
    <scope>NUCLEOTIDE SEQUENCE [LARGE SCALE GENOMIC DNA]</scope>
    <source>
        <strain evidence="8 9">BV3C16-1</strain>
    </source>
</reference>
<dbReference type="GO" id="GO:0016746">
    <property type="term" value="F:acyltransferase activity"/>
    <property type="evidence" value="ECO:0007669"/>
    <property type="project" value="UniProtKB-KW"/>
</dbReference>
<organism evidence="8 9">
    <name type="scientific">Megasphaera vaginalis</name>
    <name type="common">ex Srinivasan et al. 2021</name>
    <dbReference type="NCBI Taxonomy" id="1111454"/>
    <lineage>
        <taxon>Bacteria</taxon>
        <taxon>Bacillati</taxon>
        <taxon>Bacillota</taxon>
        <taxon>Negativicutes</taxon>
        <taxon>Veillonellales</taxon>
        <taxon>Veillonellaceae</taxon>
        <taxon>Megasphaera</taxon>
    </lineage>
</organism>
<dbReference type="Pfam" id="PF03279">
    <property type="entry name" value="Lip_A_acyltrans"/>
    <property type="match status" value="1"/>
</dbReference>
<keyword evidence="4 8" id="KW-0808">Transferase</keyword>
<keyword evidence="3" id="KW-0997">Cell inner membrane</keyword>
<dbReference type="PANTHER" id="PTHR30606:SF10">
    <property type="entry name" value="PHOSPHATIDYLINOSITOL MANNOSIDE ACYLTRANSFERASE"/>
    <property type="match status" value="1"/>
</dbReference>
<gene>
    <name evidence="8" type="ORF">HMPREF1250_0842</name>
</gene>
<sequence length="308" mass="35869">MYILMKCLSFLLCHLPLSWSHAFGRWLGHFFWAFVPKKRKLLAQRQILDCAITDDPDEAMAIGKASALRFGPMIVEVLLFPQYRGREKLREIVEIRGREYLDPLIENPAGGVFMASHAGNWELLGAVMATEGLRLISVAQEQNNAGADRFINEYRQMQKQHVTYKTGIRDMIRFLRDGYYIGLLMDQDPGYAGIMVKLFGKDTLTADGPAKFAVLGNYPVVPVFIHEDRPYHHCIEVLPPVYPFACDKEYTKEEKKERTYSLTQELNLILENRIRTYPEDWFWLHNRWKWTDRYKAKKAGKNEKENSI</sequence>
<keyword evidence="6 8" id="KW-0012">Acyltransferase</keyword>
<name>U7UFN4_9FIRM</name>
<comment type="subcellular location">
    <subcellularLocation>
        <location evidence="1">Cell inner membrane</location>
    </subcellularLocation>
</comment>
<evidence type="ECO:0000256" key="6">
    <source>
        <dbReference type="ARBA" id="ARBA00023315"/>
    </source>
</evidence>
<comment type="caution">
    <text evidence="8">The sequence shown here is derived from an EMBL/GenBank/DDBJ whole genome shotgun (WGS) entry which is preliminary data.</text>
</comment>
<keyword evidence="7" id="KW-0732">Signal</keyword>
<dbReference type="AlphaFoldDB" id="U7UFN4"/>
<feature type="chain" id="PRO_5004689185" evidence="7">
    <location>
        <begin position="23"/>
        <end position="308"/>
    </location>
</feature>
<evidence type="ECO:0000256" key="3">
    <source>
        <dbReference type="ARBA" id="ARBA00022519"/>
    </source>
</evidence>
<evidence type="ECO:0000256" key="2">
    <source>
        <dbReference type="ARBA" id="ARBA00022475"/>
    </source>
</evidence>
<evidence type="ECO:0000256" key="7">
    <source>
        <dbReference type="SAM" id="SignalP"/>
    </source>
</evidence>